<dbReference type="PANTHER" id="PTHR34378:SF1">
    <property type="entry name" value="GLUTAMATE--CYSTEINE LIGASE, CHLOROPLASTIC"/>
    <property type="match status" value="1"/>
</dbReference>
<dbReference type="InterPro" id="IPR014746">
    <property type="entry name" value="Gln_synth/guanido_kin_cat_dom"/>
</dbReference>
<keyword evidence="6 10" id="KW-0547">Nucleotide-binding</keyword>
<gene>
    <name evidence="12" type="ORF">GGR17_002533</name>
</gene>
<dbReference type="SUPFAM" id="SSF55931">
    <property type="entry name" value="Glutamine synthetase/guanido kinase"/>
    <property type="match status" value="1"/>
</dbReference>
<evidence type="ECO:0000313" key="13">
    <source>
        <dbReference type="Proteomes" id="UP000585681"/>
    </source>
</evidence>
<evidence type="ECO:0000256" key="8">
    <source>
        <dbReference type="ARBA" id="ARBA00022946"/>
    </source>
</evidence>
<comment type="function">
    <text evidence="10">Catalyzes the synthesis of gamma-glutamylcysteine (gamma-GC).</text>
</comment>
<evidence type="ECO:0000256" key="11">
    <source>
        <dbReference type="PIRSR" id="PIRSR017901-50"/>
    </source>
</evidence>
<reference evidence="12" key="1">
    <citation type="submission" date="2020-08" db="EMBL/GenBank/DDBJ databases">
        <title>Genomic Encyclopedia of Type Strains, Phase IV (KMG-IV): sequencing the most valuable type-strain genomes for metagenomic binning, comparative biology and taxonomic classification.</title>
        <authorList>
            <person name="Goeker M."/>
        </authorList>
    </citation>
    <scope>NUCLEOTIDE SEQUENCE [LARGE SCALE GENOMIC DNA]</scope>
    <source>
        <strain evidence="12">DSM 105040</strain>
    </source>
</reference>
<keyword evidence="5" id="KW-0317">Glutathione biosynthesis</keyword>
<keyword evidence="8" id="KW-0809">Transit peptide</keyword>
<dbReference type="InterPro" id="IPR035434">
    <property type="entry name" value="GCL_bact_plant"/>
</dbReference>
<dbReference type="InterPro" id="IPR011556">
    <property type="entry name" value="Glut_cys_lig_pln_type"/>
</dbReference>
<evidence type="ECO:0000256" key="5">
    <source>
        <dbReference type="ARBA" id="ARBA00022684"/>
    </source>
</evidence>
<dbReference type="PANTHER" id="PTHR34378">
    <property type="entry name" value="GLUTAMATE--CYSTEINE LIGASE, CHLOROPLASTIC"/>
    <property type="match status" value="1"/>
</dbReference>
<organism evidence="12 13">
    <name type="scientific">Actibacterium naphthalenivorans</name>
    <dbReference type="NCBI Taxonomy" id="1614693"/>
    <lineage>
        <taxon>Bacteria</taxon>
        <taxon>Pseudomonadati</taxon>
        <taxon>Pseudomonadota</taxon>
        <taxon>Alphaproteobacteria</taxon>
        <taxon>Rhodobacterales</taxon>
        <taxon>Roseobacteraceae</taxon>
        <taxon>Actibacterium</taxon>
    </lineage>
</organism>
<dbReference type="RefSeq" id="WP_054539870.1">
    <property type="nucleotide sequence ID" value="NZ_JACIEQ010000003.1"/>
</dbReference>
<evidence type="ECO:0000313" key="12">
    <source>
        <dbReference type="EMBL" id="MBB4022714.1"/>
    </source>
</evidence>
<dbReference type="GO" id="GO:0006750">
    <property type="term" value="P:glutathione biosynthetic process"/>
    <property type="evidence" value="ECO:0007669"/>
    <property type="project" value="UniProtKB-UniRule"/>
</dbReference>
<evidence type="ECO:0000256" key="4">
    <source>
        <dbReference type="ARBA" id="ARBA00022598"/>
    </source>
</evidence>
<evidence type="ECO:0000256" key="7">
    <source>
        <dbReference type="ARBA" id="ARBA00022840"/>
    </source>
</evidence>
<name>A0A840C9J9_9RHOB</name>
<protein>
    <recommendedName>
        <fullName evidence="10">Glutamate--cysteine ligase</fullName>
        <ecNumber evidence="10">6.3.2.2</ecNumber>
    </recommendedName>
</protein>
<evidence type="ECO:0000256" key="2">
    <source>
        <dbReference type="ARBA" id="ARBA00010253"/>
    </source>
</evidence>
<dbReference type="PIRSF" id="PIRSF017901">
    <property type="entry name" value="GCL"/>
    <property type="match status" value="1"/>
</dbReference>
<comment type="pathway">
    <text evidence="1">Sulfur metabolism; glutathione biosynthesis; glutathione from L-cysteine and L-glutamate: step 1/2.</text>
</comment>
<comment type="similarity">
    <text evidence="10">Belongs to the glutamate--cysteine ligase type 2 family. EgtA subfamily.</text>
</comment>
<comment type="catalytic activity">
    <reaction evidence="10">
        <text>L-cysteine + L-glutamate + ATP = gamma-L-glutamyl-L-cysteine + ADP + phosphate + H(+)</text>
        <dbReference type="Rhea" id="RHEA:13285"/>
        <dbReference type="ChEBI" id="CHEBI:15378"/>
        <dbReference type="ChEBI" id="CHEBI:29985"/>
        <dbReference type="ChEBI" id="CHEBI:30616"/>
        <dbReference type="ChEBI" id="CHEBI:35235"/>
        <dbReference type="ChEBI" id="CHEBI:43474"/>
        <dbReference type="ChEBI" id="CHEBI:58173"/>
        <dbReference type="ChEBI" id="CHEBI:456216"/>
        <dbReference type="EC" id="6.3.2.2"/>
    </reaction>
</comment>
<keyword evidence="4 10" id="KW-0436">Ligase</keyword>
<dbReference type="Pfam" id="PF04107">
    <property type="entry name" value="GCS2"/>
    <property type="match status" value="1"/>
</dbReference>
<evidence type="ECO:0000256" key="1">
    <source>
        <dbReference type="ARBA" id="ARBA00005006"/>
    </source>
</evidence>
<sequence>MSIPQSGGGPIESFDQLAEYLDDGCKPKTDWRIGTEHEKFGYCKDTLNPIPYAGPRSVLAVLEGLRDRHGWKPIHEGDYLIGLEKDGANVSLEPGGQLELSGAPLESIHETCDEVNTHLREVKGIADEVGVGFIGLGAAPIWTHEQMPVMPKGRYKLMTEYMDKVGTMGKTMMYRTCTVQVNLDFGSEADMVQKFRVALALQPVATALFANSPFLEGKPNGHKSWRSRVWRDLDADRTGMLPFVFEDGFGFERYVDYALDVPMYFVYRDGKYINALGQSFRDFMKGRLPALPGETPTLSDWADHLTTIFPEARIKKFMEMRGADGGPWRRLCALPAFWVGLMYDQGALDAAWDLVKGWDAETREALRVAASKDALQAQVGDINMLELSRQVLAISREGLKARARPGAGGMIPDERHFLHALEDSVEDGRVPADELLEHYHGDWAGDLSRIYAEYSY</sequence>
<evidence type="ECO:0000256" key="3">
    <source>
        <dbReference type="ARBA" id="ARBA00011153"/>
    </source>
</evidence>
<comment type="similarity">
    <text evidence="2">Belongs to the carboxylate-amine ligase family. Glutamate--cysteine ligase type 2 subfamily.</text>
</comment>
<dbReference type="GO" id="GO:0005524">
    <property type="term" value="F:ATP binding"/>
    <property type="evidence" value="ECO:0007669"/>
    <property type="project" value="UniProtKB-UniRule"/>
</dbReference>
<keyword evidence="13" id="KW-1185">Reference proteome</keyword>
<evidence type="ECO:0000256" key="6">
    <source>
        <dbReference type="ARBA" id="ARBA00022741"/>
    </source>
</evidence>
<comment type="subunit">
    <text evidence="3">Homodimer or monomer when oxidized or reduced, respectively.</text>
</comment>
<dbReference type="EC" id="6.3.2.2" evidence="10"/>
<dbReference type="GO" id="GO:0004357">
    <property type="term" value="F:glutamate-cysteine ligase activity"/>
    <property type="evidence" value="ECO:0007669"/>
    <property type="project" value="UniProtKB-UniRule"/>
</dbReference>
<dbReference type="InterPro" id="IPR006336">
    <property type="entry name" value="GCS2"/>
</dbReference>
<dbReference type="Proteomes" id="UP000585681">
    <property type="component" value="Unassembled WGS sequence"/>
</dbReference>
<dbReference type="NCBIfam" id="TIGR01436">
    <property type="entry name" value="glu_cys_lig_pln"/>
    <property type="match status" value="1"/>
</dbReference>
<dbReference type="AlphaFoldDB" id="A0A840C9J9"/>
<accession>A0A840C9J9</accession>
<proteinExistence type="inferred from homology"/>
<evidence type="ECO:0000256" key="10">
    <source>
        <dbReference type="PIRNR" id="PIRNR017901"/>
    </source>
</evidence>
<evidence type="ECO:0000256" key="9">
    <source>
        <dbReference type="ARBA" id="ARBA00023157"/>
    </source>
</evidence>
<dbReference type="Gene3D" id="3.30.590.20">
    <property type="match status" value="1"/>
</dbReference>
<feature type="disulfide bond" evidence="11">
    <location>
        <begin position="112"/>
        <end position="332"/>
    </location>
</feature>
<dbReference type="EMBL" id="JACIEQ010000003">
    <property type="protein sequence ID" value="MBB4022714.1"/>
    <property type="molecule type" value="Genomic_DNA"/>
</dbReference>
<comment type="caution">
    <text evidence="12">The sequence shown here is derived from an EMBL/GenBank/DDBJ whole genome shotgun (WGS) entry which is preliminary data.</text>
</comment>
<keyword evidence="7 10" id="KW-0067">ATP-binding</keyword>
<keyword evidence="9 11" id="KW-1015">Disulfide bond</keyword>